<protein>
    <submittedName>
        <fullName evidence="2">Uncharacterized protein</fullName>
    </submittedName>
</protein>
<dbReference type="EMBL" id="CP059084">
    <property type="protein sequence ID" value="QTC46868.1"/>
    <property type="molecule type" value="Genomic_DNA"/>
</dbReference>
<name>A0A8A4K4W8_PANAN</name>
<evidence type="ECO:0000313" key="2">
    <source>
        <dbReference type="EMBL" id="QTC46868.1"/>
    </source>
</evidence>
<reference evidence="2" key="1">
    <citation type="submission" date="2020-07" db="EMBL/GenBank/DDBJ databases">
        <title>Genome Sequences for Panteoa spp. that cause Center Rot in Onions.</title>
        <authorList>
            <person name="Asselin J.A."/>
            <person name="Helmann T."/>
            <person name="Beer S."/>
            <person name="Stodghill P."/>
        </authorList>
    </citation>
    <scope>NUCLEOTIDE SEQUENCE</scope>
    <source>
        <strain evidence="2">OC5a</strain>
    </source>
</reference>
<dbReference type="Proteomes" id="UP000663901">
    <property type="component" value="Chromosome"/>
</dbReference>
<organism evidence="2 3">
    <name type="scientific">Pantoea ananas</name>
    <name type="common">Erwinia uredovora</name>
    <dbReference type="NCBI Taxonomy" id="553"/>
    <lineage>
        <taxon>Bacteria</taxon>
        <taxon>Pseudomonadati</taxon>
        <taxon>Pseudomonadota</taxon>
        <taxon>Gammaproteobacteria</taxon>
        <taxon>Enterobacterales</taxon>
        <taxon>Erwiniaceae</taxon>
        <taxon>Pantoea</taxon>
    </lineage>
</organism>
<keyword evidence="1" id="KW-0472">Membrane</keyword>
<evidence type="ECO:0000313" key="3">
    <source>
        <dbReference type="Proteomes" id="UP000663901"/>
    </source>
</evidence>
<evidence type="ECO:0000256" key="1">
    <source>
        <dbReference type="SAM" id="Phobius"/>
    </source>
</evidence>
<feature type="transmembrane region" description="Helical" evidence="1">
    <location>
        <begin position="27"/>
        <end position="47"/>
    </location>
</feature>
<keyword evidence="1" id="KW-1133">Transmembrane helix</keyword>
<dbReference type="RefSeq" id="WP_174261328.1">
    <property type="nucleotide sequence ID" value="NZ_CP059084.1"/>
</dbReference>
<keyword evidence="1" id="KW-0812">Transmembrane</keyword>
<sequence length="50" mass="5144">MQAHLAHSVAAGVQCDLLVMAVLGAKMVTLAMVMVPAAQVAQLALMVKVL</sequence>
<proteinExistence type="predicted"/>
<accession>A0A8A4K4W8</accession>
<gene>
    <name evidence="2" type="ORF">H0Z12_04585</name>
</gene>
<dbReference type="AlphaFoldDB" id="A0A8A4K4W8"/>